<dbReference type="PANTHER" id="PTHR37299:SF1">
    <property type="entry name" value="STAGE 0 SPORULATION PROTEIN A HOMOLOG"/>
    <property type="match status" value="1"/>
</dbReference>
<dbReference type="GO" id="GO:0003677">
    <property type="term" value="F:DNA binding"/>
    <property type="evidence" value="ECO:0007669"/>
    <property type="project" value="UniProtKB-KW"/>
</dbReference>
<dbReference type="SMART" id="SM00850">
    <property type="entry name" value="LytTR"/>
    <property type="match status" value="1"/>
</dbReference>
<dbReference type="Pfam" id="PF00072">
    <property type="entry name" value="Response_reg"/>
    <property type="match status" value="1"/>
</dbReference>
<keyword evidence="4" id="KW-0238">DNA-binding</keyword>
<keyword evidence="1" id="KW-0597">Phosphoprotein</keyword>
<feature type="domain" description="Response regulatory" evidence="2">
    <location>
        <begin position="2"/>
        <end position="115"/>
    </location>
</feature>
<dbReference type="PROSITE" id="PS50110">
    <property type="entry name" value="RESPONSE_REGULATORY"/>
    <property type="match status" value="1"/>
</dbReference>
<comment type="caution">
    <text evidence="4">The sequence shown here is derived from an EMBL/GenBank/DDBJ whole genome shotgun (WGS) entry which is preliminary data.</text>
</comment>
<evidence type="ECO:0000259" key="3">
    <source>
        <dbReference type="PROSITE" id="PS50930"/>
    </source>
</evidence>
<dbReference type="Gene3D" id="3.40.50.2300">
    <property type="match status" value="1"/>
</dbReference>
<evidence type="ECO:0000313" key="4">
    <source>
        <dbReference type="EMBL" id="MDN5212297.1"/>
    </source>
</evidence>
<name>A0ABT8L5H9_9BACT</name>
<sequence length="253" mass="29260">MKVLIIEDEALAAEKLQIMLNEIDHELEVTGITKSVEGSIQWLENNPEPDLIICDIHLSDSLCFDIFTVLKPKCPIIFATAYDQYAIQAFEVNSIDYLLKPVQKEKLENSLKKFHRLKAKNTMNFSDLNQIANLLNQSNKDYKSRFLVKVGTKIKSIQVNHISYFFTHDKMTYIVAKDGKKYPIDHTLEEIDNLLDPGQFFRINRKYVIHIESVNEIHPYFKGRLKLSLNPAMPDDIVISSEKTPAFKAWLDK</sequence>
<dbReference type="InterPro" id="IPR007492">
    <property type="entry name" value="LytTR_DNA-bd_dom"/>
</dbReference>
<organism evidence="4 5">
    <name type="scientific">Agaribacillus aureus</name>
    <dbReference type="NCBI Taxonomy" id="3051825"/>
    <lineage>
        <taxon>Bacteria</taxon>
        <taxon>Pseudomonadati</taxon>
        <taxon>Bacteroidota</taxon>
        <taxon>Cytophagia</taxon>
        <taxon>Cytophagales</taxon>
        <taxon>Splendidivirgaceae</taxon>
        <taxon>Agaribacillus</taxon>
    </lineage>
</organism>
<reference evidence="4" key="1">
    <citation type="submission" date="2023-06" db="EMBL/GenBank/DDBJ databases">
        <title>Genomic of Agaribacillus aureum.</title>
        <authorList>
            <person name="Wang G."/>
        </authorList>
    </citation>
    <scope>NUCLEOTIDE SEQUENCE</scope>
    <source>
        <strain evidence="4">BMA12</strain>
    </source>
</reference>
<dbReference type="RefSeq" id="WP_346757616.1">
    <property type="nucleotide sequence ID" value="NZ_JAUJEB010000001.1"/>
</dbReference>
<feature type="domain" description="HTH LytTR-type" evidence="3">
    <location>
        <begin position="146"/>
        <end position="253"/>
    </location>
</feature>
<proteinExistence type="predicted"/>
<evidence type="ECO:0000256" key="1">
    <source>
        <dbReference type="PROSITE-ProRule" id="PRU00169"/>
    </source>
</evidence>
<dbReference type="Pfam" id="PF04397">
    <property type="entry name" value="LytTR"/>
    <property type="match status" value="1"/>
</dbReference>
<dbReference type="Proteomes" id="UP001172083">
    <property type="component" value="Unassembled WGS sequence"/>
</dbReference>
<evidence type="ECO:0000313" key="5">
    <source>
        <dbReference type="Proteomes" id="UP001172083"/>
    </source>
</evidence>
<dbReference type="InterPro" id="IPR011006">
    <property type="entry name" value="CheY-like_superfamily"/>
</dbReference>
<accession>A0ABT8L5H9</accession>
<evidence type="ECO:0000259" key="2">
    <source>
        <dbReference type="PROSITE" id="PS50110"/>
    </source>
</evidence>
<dbReference type="SUPFAM" id="SSF52172">
    <property type="entry name" value="CheY-like"/>
    <property type="match status" value="1"/>
</dbReference>
<dbReference type="InterPro" id="IPR001789">
    <property type="entry name" value="Sig_transdc_resp-reg_receiver"/>
</dbReference>
<dbReference type="SMART" id="SM00448">
    <property type="entry name" value="REC"/>
    <property type="match status" value="1"/>
</dbReference>
<keyword evidence="5" id="KW-1185">Reference proteome</keyword>
<dbReference type="Gene3D" id="2.40.50.1020">
    <property type="entry name" value="LytTr DNA-binding domain"/>
    <property type="match status" value="1"/>
</dbReference>
<feature type="modified residue" description="4-aspartylphosphate" evidence="1">
    <location>
        <position position="55"/>
    </location>
</feature>
<gene>
    <name evidence="4" type="ORF">QQ020_09565</name>
</gene>
<dbReference type="PROSITE" id="PS50930">
    <property type="entry name" value="HTH_LYTTR"/>
    <property type="match status" value="1"/>
</dbReference>
<dbReference type="InterPro" id="IPR046947">
    <property type="entry name" value="LytR-like"/>
</dbReference>
<dbReference type="EMBL" id="JAUJEB010000001">
    <property type="protein sequence ID" value="MDN5212297.1"/>
    <property type="molecule type" value="Genomic_DNA"/>
</dbReference>
<protein>
    <submittedName>
        <fullName evidence="4">LytTR family DNA-binding domain-containing protein</fullName>
    </submittedName>
</protein>
<dbReference type="PANTHER" id="PTHR37299">
    <property type="entry name" value="TRANSCRIPTIONAL REGULATOR-RELATED"/>
    <property type="match status" value="1"/>
</dbReference>